<evidence type="ECO:0000256" key="5">
    <source>
        <dbReference type="SAM" id="Phobius"/>
    </source>
</evidence>
<reference evidence="8" key="1">
    <citation type="submission" date="2023-01" db="EMBL/GenBank/DDBJ databases">
        <title>Metagenome sequencing of chrysophaentin producing Chrysophaeum taylorii.</title>
        <authorList>
            <person name="Davison J."/>
            <person name="Bewley C."/>
        </authorList>
    </citation>
    <scope>NUCLEOTIDE SEQUENCE</scope>
    <source>
        <strain evidence="8">NIES-1699</strain>
    </source>
</reference>
<keyword evidence="3 5" id="KW-1133">Transmembrane helix</keyword>
<sequence>MSVFLVMLAVVAARRRAHHLAPKPLAVRGGSNEAKSNNMLEVRWVPHPRQYAEVVHEEAAAPRRPSWSVSPQVVSHDGHDLSGWELAACIVADLCPHGMLPLAWAASGTGVVPALLLMVGFGAISAYTMYLCTLVGGVGGSTLSAAWATAGLARPAIVDATVASLCAGCCVFYAAFAGDLFHALAASLGARRSRAQVIAALFAAPLAPLCLADDLSLLKYSSYAGLLGVAYTALFVLSSDHAAPPIPLFKVSRRTPGLINALVVAYLCHYNALQYYAELRRATPTGYAKVVGAAFTLTNVVFSAMLLGGLAAFGTAAKPNILNNFGPSPAAGLAKLGTGLAILSGFPLMFAGLKAALDDTLVERFPRERKRVYVAILVAIASVAAVATEEDVGLVIELIGSTLGCATAYIIPGVVAAFSAHLPVRHRYLGTAVAVVGGILSVASTCLTLGHRASSS</sequence>
<gene>
    <name evidence="8" type="ORF">CTAYLR_004996</name>
</gene>
<dbReference type="GO" id="GO:0016020">
    <property type="term" value="C:membrane"/>
    <property type="evidence" value="ECO:0007669"/>
    <property type="project" value="UniProtKB-SubCell"/>
</dbReference>
<keyword evidence="6" id="KW-0732">Signal</keyword>
<accession>A0AAD7UAU3</accession>
<feature type="transmembrane region" description="Helical" evidence="5">
    <location>
        <begin position="131"/>
        <end position="150"/>
    </location>
</feature>
<protein>
    <recommendedName>
        <fullName evidence="7">Amino acid transporter transmembrane domain-containing protein</fullName>
    </recommendedName>
</protein>
<evidence type="ECO:0000256" key="6">
    <source>
        <dbReference type="SAM" id="SignalP"/>
    </source>
</evidence>
<feature type="transmembrane region" description="Helical" evidence="5">
    <location>
        <begin position="333"/>
        <end position="351"/>
    </location>
</feature>
<evidence type="ECO:0000256" key="3">
    <source>
        <dbReference type="ARBA" id="ARBA00022989"/>
    </source>
</evidence>
<dbReference type="InterPro" id="IPR013057">
    <property type="entry name" value="AA_transpt_TM"/>
</dbReference>
<dbReference type="Proteomes" id="UP001230188">
    <property type="component" value="Unassembled WGS sequence"/>
</dbReference>
<feature type="transmembrane region" description="Helical" evidence="5">
    <location>
        <begin position="102"/>
        <end position="124"/>
    </location>
</feature>
<evidence type="ECO:0000256" key="2">
    <source>
        <dbReference type="ARBA" id="ARBA00022692"/>
    </source>
</evidence>
<evidence type="ECO:0000313" key="8">
    <source>
        <dbReference type="EMBL" id="KAJ8601355.1"/>
    </source>
</evidence>
<feature type="transmembrane region" description="Helical" evidence="5">
    <location>
        <begin position="162"/>
        <end position="185"/>
    </location>
</feature>
<feature type="signal peptide" evidence="6">
    <location>
        <begin position="1"/>
        <end position="17"/>
    </location>
</feature>
<dbReference type="EMBL" id="JAQMWT010000435">
    <property type="protein sequence ID" value="KAJ8601355.1"/>
    <property type="molecule type" value="Genomic_DNA"/>
</dbReference>
<feature type="domain" description="Amino acid transporter transmembrane" evidence="7">
    <location>
        <begin position="82"/>
        <end position="414"/>
    </location>
</feature>
<feature type="transmembrane region" description="Helical" evidence="5">
    <location>
        <begin position="223"/>
        <end position="243"/>
    </location>
</feature>
<organism evidence="8 9">
    <name type="scientific">Chrysophaeum taylorii</name>
    <dbReference type="NCBI Taxonomy" id="2483200"/>
    <lineage>
        <taxon>Eukaryota</taxon>
        <taxon>Sar</taxon>
        <taxon>Stramenopiles</taxon>
        <taxon>Ochrophyta</taxon>
        <taxon>Pelagophyceae</taxon>
        <taxon>Pelagomonadales</taxon>
        <taxon>Pelagomonadaceae</taxon>
        <taxon>Chrysophaeum</taxon>
    </lineage>
</organism>
<feature type="transmembrane region" description="Helical" evidence="5">
    <location>
        <begin position="394"/>
        <end position="416"/>
    </location>
</feature>
<name>A0AAD7UAU3_9STRA</name>
<dbReference type="GO" id="GO:0015179">
    <property type="term" value="F:L-amino acid transmembrane transporter activity"/>
    <property type="evidence" value="ECO:0007669"/>
    <property type="project" value="TreeGrafter"/>
</dbReference>
<comment type="subcellular location">
    <subcellularLocation>
        <location evidence="1">Membrane</location>
        <topology evidence="1">Multi-pass membrane protein</topology>
    </subcellularLocation>
</comment>
<dbReference type="Pfam" id="PF01490">
    <property type="entry name" value="Aa_trans"/>
    <property type="match status" value="1"/>
</dbReference>
<keyword evidence="9" id="KW-1185">Reference proteome</keyword>
<evidence type="ECO:0000313" key="9">
    <source>
        <dbReference type="Proteomes" id="UP001230188"/>
    </source>
</evidence>
<evidence type="ECO:0000256" key="1">
    <source>
        <dbReference type="ARBA" id="ARBA00004141"/>
    </source>
</evidence>
<evidence type="ECO:0000256" key="4">
    <source>
        <dbReference type="ARBA" id="ARBA00023136"/>
    </source>
</evidence>
<dbReference type="AlphaFoldDB" id="A0AAD7UAU3"/>
<comment type="caution">
    <text evidence="8">The sequence shown here is derived from an EMBL/GenBank/DDBJ whole genome shotgun (WGS) entry which is preliminary data.</text>
</comment>
<dbReference type="PANTHER" id="PTHR22950:SF652">
    <property type="entry name" value="TRANSMEMBRANE AMINO ACID TRANSPORTER FAMILY PROTEIN"/>
    <property type="match status" value="1"/>
</dbReference>
<feature type="transmembrane region" description="Helical" evidence="5">
    <location>
        <begin position="290"/>
        <end position="313"/>
    </location>
</feature>
<keyword evidence="2 5" id="KW-0812">Transmembrane</keyword>
<evidence type="ECO:0000259" key="7">
    <source>
        <dbReference type="Pfam" id="PF01490"/>
    </source>
</evidence>
<feature type="transmembrane region" description="Helical" evidence="5">
    <location>
        <begin position="372"/>
        <end position="388"/>
    </location>
</feature>
<feature type="transmembrane region" description="Helical" evidence="5">
    <location>
        <begin position="428"/>
        <end position="450"/>
    </location>
</feature>
<proteinExistence type="predicted"/>
<dbReference type="PANTHER" id="PTHR22950">
    <property type="entry name" value="AMINO ACID TRANSPORTER"/>
    <property type="match status" value="1"/>
</dbReference>
<feature type="chain" id="PRO_5042292924" description="Amino acid transporter transmembrane domain-containing protein" evidence="6">
    <location>
        <begin position="18"/>
        <end position="456"/>
    </location>
</feature>
<keyword evidence="4 5" id="KW-0472">Membrane</keyword>